<feature type="chain" id="PRO_5011595862" evidence="2">
    <location>
        <begin position="25"/>
        <end position="1638"/>
    </location>
</feature>
<feature type="domain" description="Ig-like" evidence="4">
    <location>
        <begin position="304"/>
        <end position="375"/>
    </location>
</feature>
<gene>
    <name evidence="5" type="ORF">SAMN04515674_1071</name>
</gene>
<keyword evidence="2" id="KW-0732">Signal</keyword>
<evidence type="ECO:0000256" key="2">
    <source>
        <dbReference type="SAM" id="SignalP"/>
    </source>
</evidence>
<dbReference type="RefSeq" id="WP_143095223.1">
    <property type="nucleotide sequence ID" value="NZ_FOXH01000007.1"/>
</dbReference>
<dbReference type="InterPro" id="IPR001434">
    <property type="entry name" value="OmcB-like_DUF11"/>
</dbReference>
<sequence length="1638" mass="168739">MNRKLYLWLLTLVLAVILSNTTQAQRFQVILGPGQIAENQSCWPQPLVHDYEAVWMQNTGIPKYAIGFCIDAHKKRPDVNGSYYDFANATYCGGDHGCYGPFLAYVNTGHAGETVDMCGSSAGRQNMGICVISPDNLANKTICQGQSVVLQGSCLKGTLRWFDSNGGNFANGNPTVAPGSTTTYYATCYSTFGASGSYYAPYANVPCETPRVPVTVTVNPKPAAPPNPGWKTICTGESVTLSSSCSGSSIRWMKDGGSVIGTSNSITVNPTVTNTAYYAQCVGSNGCGSDIIGLRVVVNPRAAAPVTTPMSVCPGETITLPGTCSSAGSSIEWYSDSNLSTRISNTIKPSATATYYARCFDSKGCHSPTSSVVVTMKAGGVSLSQSDFTKTDATSCTSPNGTIKICNLIQNVSYTVKFNKNNRPQTPQTLTADGSGCITLVGLSEATYDNFNVTNNGSGCSSGPLYGVSLTVLNTAKPTFTAIAHTPAVCGEAGYIDISGLTPGSLYTVSYKKDGVAQHPFSFSADSTGFRWDDPGAGSFVITLTNGFCVSNTMTVVLGDGPQPFNISAYPYNPTVCQGTDGKIYVQGLGSPKTYTMYYSKDGVPQTPITFDNPVGSPVGRMIDGLTAGTYTIKLKDTQACSSNETTVTLYDVGAPRIDILALSYPGACGDSTGAITITGLAPGKTYTILYSKNGIEQTPLTYTATSDRNYTISTLTSGVYSNIHIIDQNCESNRLSATLDDPGNLNIMLGAVVQPTGCGQANGSITIKGLINGQQYQLFYVKDGVTVSGGTFTATGFTYTINSLGSGAYTGIVVKQGVCSSNALTASLFGPGVTLIQARAVNTSTCAGTDGQIIITGLTAGVNYTLNYAKNGVAQPAVSITPTSSSYTISNLTAGDYTDISVTQSSCTSNKVNVSIKDPAGPEAPVASGATICAGTSATLTATCKTGTLKWYSNSSLSTEVTSTTVSPAATTTYYAVCVTNQCKSAGTPAVITVTPGVQKPTVNSPLAICLNDSTTLSANCAAGTLKWFSDSTLTIELSNTKISPQSDTTFYAICSTAQCSSATSKLKITVNPLPQFTVALGTCDAQTQTYSATVTMPAGATLSSTKGTVAGNTISGIPSDVLTTIKVTSAAGCMNQTEIYQHCKPVCNPPTPVIANSSVTICAKDSVVLTATGCGSNYGYEWSTDYSLASYKVAPSTTTTYFVHCKGEAGCVSKDSAVVTVTVKPRPTITLGTPQCAANRTYSVSVTATAGAVITSSSGTVSGNNVTGIPSGTTATITATLNGCSASKDTTFTCAGVFDLALRKVLPNGAKNPTVLPGSTVTFNIKVYNQGNVDATNVSLVDYIPAGLTLADASWTAAGSNATLNTPIASLVAGDSVMVPIKFTVNAGFTGNIRNFAEISGANNTNNLNDIDSTPDSNPSNDGTPKDDVVNEDHKNNPTQDEDDHDYEDINVACVKPVAGTDQNICSPATTASLTGFSPAGGTWSAQTGNPAAAIVTNAGAVSGMSAVGTYKFIYSLNGCSDTVSVIIKPKPVAGADQSICAPATTASLTGFSPAGGTWSAQTGNPASATVTNAGAVSGMSAAGTYKFIYTLNGCSDTVSVIIKPKPVAGADQSLACANASTNTLQTTTSLTGFSP</sequence>
<feature type="domain" description="DUF11" evidence="3">
    <location>
        <begin position="1312"/>
        <end position="1414"/>
    </location>
</feature>
<feature type="region of interest" description="Disordered" evidence="1">
    <location>
        <begin position="1406"/>
        <end position="1450"/>
    </location>
</feature>
<evidence type="ECO:0000259" key="4">
    <source>
        <dbReference type="Pfam" id="PF19081"/>
    </source>
</evidence>
<dbReference type="STRING" id="1079859.SAMN04515674_1071"/>
<feature type="compositionally biased region" description="Basic and acidic residues" evidence="1">
    <location>
        <begin position="1426"/>
        <end position="1438"/>
    </location>
</feature>
<evidence type="ECO:0000259" key="3">
    <source>
        <dbReference type="Pfam" id="PF01345"/>
    </source>
</evidence>
<keyword evidence="6" id="KW-1185">Reference proteome</keyword>
<evidence type="ECO:0000256" key="1">
    <source>
        <dbReference type="SAM" id="MobiDB-lite"/>
    </source>
</evidence>
<feature type="signal peptide" evidence="2">
    <location>
        <begin position="1"/>
        <end position="24"/>
    </location>
</feature>
<protein>
    <submittedName>
        <fullName evidence="5">Conserved repeat domain-containing protein</fullName>
    </submittedName>
</protein>
<dbReference type="Pfam" id="PF19081">
    <property type="entry name" value="Ig_7"/>
    <property type="match status" value="5"/>
</dbReference>
<dbReference type="OrthoDB" id="1652165at2"/>
<dbReference type="Pfam" id="PF01345">
    <property type="entry name" value="DUF11"/>
    <property type="match status" value="1"/>
</dbReference>
<dbReference type="NCBIfam" id="TIGR01451">
    <property type="entry name" value="B_ant_repeat"/>
    <property type="match status" value="1"/>
</dbReference>
<dbReference type="InterPro" id="IPR047589">
    <property type="entry name" value="DUF11_rpt"/>
</dbReference>
<dbReference type="EMBL" id="FOXH01000007">
    <property type="protein sequence ID" value="SFP90453.1"/>
    <property type="molecule type" value="Genomic_DNA"/>
</dbReference>
<feature type="domain" description="Ig-like" evidence="4">
    <location>
        <begin position="1151"/>
        <end position="1227"/>
    </location>
</feature>
<feature type="domain" description="Ig-like" evidence="4">
    <location>
        <begin position="222"/>
        <end position="300"/>
    </location>
</feature>
<name>A0A1I5U599_9BACT</name>
<feature type="domain" description="Ig-like" evidence="4">
    <location>
        <begin position="923"/>
        <end position="997"/>
    </location>
</feature>
<dbReference type="Proteomes" id="UP000199306">
    <property type="component" value="Unassembled WGS sequence"/>
</dbReference>
<evidence type="ECO:0000313" key="6">
    <source>
        <dbReference type="Proteomes" id="UP000199306"/>
    </source>
</evidence>
<evidence type="ECO:0000313" key="5">
    <source>
        <dbReference type="EMBL" id="SFP90453.1"/>
    </source>
</evidence>
<feature type="domain" description="Ig-like" evidence="4">
    <location>
        <begin position="1001"/>
        <end position="1074"/>
    </location>
</feature>
<organism evidence="5 6">
    <name type="scientific">Pseudarcicella hirudinis</name>
    <dbReference type="NCBI Taxonomy" id="1079859"/>
    <lineage>
        <taxon>Bacteria</taxon>
        <taxon>Pseudomonadati</taxon>
        <taxon>Bacteroidota</taxon>
        <taxon>Cytophagia</taxon>
        <taxon>Cytophagales</taxon>
        <taxon>Flectobacillaceae</taxon>
        <taxon>Pseudarcicella</taxon>
    </lineage>
</organism>
<dbReference type="InterPro" id="IPR044023">
    <property type="entry name" value="Ig_7"/>
</dbReference>
<proteinExistence type="predicted"/>
<dbReference type="Gene3D" id="2.60.40.10">
    <property type="entry name" value="Immunoglobulins"/>
    <property type="match status" value="2"/>
</dbReference>
<feature type="non-terminal residue" evidence="5">
    <location>
        <position position="1638"/>
    </location>
</feature>
<feature type="compositionally biased region" description="Polar residues" evidence="1">
    <location>
        <begin position="1406"/>
        <end position="1425"/>
    </location>
</feature>
<accession>A0A1I5U599</accession>
<reference evidence="5 6" key="1">
    <citation type="submission" date="2016-10" db="EMBL/GenBank/DDBJ databases">
        <authorList>
            <person name="de Groot N.N."/>
        </authorList>
    </citation>
    <scope>NUCLEOTIDE SEQUENCE [LARGE SCALE GENOMIC DNA]</scope>
    <source>
        <strain evidence="6">E92,LMG 26720,CCM 7988</strain>
    </source>
</reference>
<dbReference type="InterPro" id="IPR013783">
    <property type="entry name" value="Ig-like_fold"/>
</dbReference>